<dbReference type="AlphaFoldDB" id="A0A370QS61"/>
<keyword evidence="2" id="KW-1185">Reference proteome</keyword>
<evidence type="ECO:0000313" key="2">
    <source>
        <dbReference type="Proteomes" id="UP000254848"/>
    </source>
</evidence>
<dbReference type="EMBL" id="QRAP01000004">
    <property type="protein sequence ID" value="RDK92104.1"/>
    <property type="molecule type" value="Genomic_DNA"/>
</dbReference>
<sequence>MNQDATPRHRQPLPDDFWLALEEHPYAHDLFQVLRRIDAQAGLEWQLGRAPHPRQEPLRLGQQPSLSFAPSTLAAAGPLADTPFQRLMIYSFGLFGPNGPLPLHFTEYVRERFLHNQDRTLLDFLNLFHHRLILLFYRAWANSQPTVSLDRDDDQAFTRYLSALVGMGVDSLRARDSLPTHCKYFMAGHLVRQGRDAEGLAKILRYYFQVPVRIIENIPVWLSIAPHQQVRLKVGLAQQLGKDIFLGRAVRDVQHKFRIELGPMTFEEYQRFLPGEPQAIALRDWVRHYTGIEYIWDVRLILRKDEVRRTTPGGGQRLGLSSWMRNPDADEHAGDLIFSPEPLEGQIFQEQHIKHHVKG</sequence>
<dbReference type="RefSeq" id="WP_115458425.1">
    <property type="nucleotide sequence ID" value="NZ_QRAP01000004.1"/>
</dbReference>
<evidence type="ECO:0000313" key="1">
    <source>
        <dbReference type="EMBL" id="RDK92104.1"/>
    </source>
</evidence>
<proteinExistence type="predicted"/>
<dbReference type="Pfam" id="PF06996">
    <property type="entry name" value="T6SS_TssG"/>
    <property type="match status" value="1"/>
</dbReference>
<comment type="caution">
    <text evidence="1">The sequence shown here is derived from an EMBL/GenBank/DDBJ whole genome shotgun (WGS) entry which is preliminary data.</text>
</comment>
<dbReference type="Proteomes" id="UP000254848">
    <property type="component" value="Unassembled WGS sequence"/>
</dbReference>
<reference evidence="1 2" key="1">
    <citation type="submission" date="2018-07" db="EMBL/GenBank/DDBJ databases">
        <title>Genomic Encyclopedia of Type Strains, Phase IV (KMG-IV): sequencing the most valuable type-strain genomes for metagenomic binning, comparative biology and taxonomic classification.</title>
        <authorList>
            <person name="Goeker M."/>
        </authorList>
    </citation>
    <scope>NUCLEOTIDE SEQUENCE [LARGE SCALE GENOMIC DNA]</scope>
    <source>
        <strain evidence="1 2">DSM 103736</strain>
    </source>
</reference>
<name>A0A370QS61_9GAMM</name>
<dbReference type="OrthoDB" id="1523296at2"/>
<accession>A0A370QS61</accession>
<dbReference type="InterPro" id="IPR010732">
    <property type="entry name" value="T6SS_TssG-like"/>
</dbReference>
<dbReference type="PANTHER" id="PTHR35564">
    <property type="match status" value="1"/>
</dbReference>
<gene>
    <name evidence="1" type="ORF">C8D90_104262</name>
</gene>
<dbReference type="PANTHER" id="PTHR35564:SF4">
    <property type="entry name" value="CYTOPLASMIC PROTEIN"/>
    <property type="match status" value="1"/>
</dbReference>
<protein>
    <submittedName>
        <fullName evidence="1">Type VI secretion system protein ImpH</fullName>
    </submittedName>
</protein>
<dbReference type="NCBIfam" id="TIGR03347">
    <property type="entry name" value="VI_chp_1"/>
    <property type="match status" value="1"/>
</dbReference>
<organism evidence="1 2">
    <name type="scientific">Enterobacillus tribolii</name>
    <dbReference type="NCBI Taxonomy" id="1487935"/>
    <lineage>
        <taxon>Bacteria</taxon>
        <taxon>Pseudomonadati</taxon>
        <taxon>Pseudomonadota</taxon>
        <taxon>Gammaproteobacteria</taxon>
        <taxon>Enterobacterales</taxon>
        <taxon>Hafniaceae</taxon>
        <taxon>Enterobacillus</taxon>
    </lineage>
</organism>